<organism evidence="1 2">
    <name type="scientific">Streptococcus pantholopis</name>
    <dbReference type="NCBI Taxonomy" id="1811193"/>
    <lineage>
        <taxon>Bacteria</taxon>
        <taxon>Bacillati</taxon>
        <taxon>Bacillota</taxon>
        <taxon>Bacilli</taxon>
        <taxon>Lactobacillales</taxon>
        <taxon>Streptococcaceae</taxon>
        <taxon>Streptococcus</taxon>
    </lineage>
</organism>
<evidence type="ECO:0000313" key="2">
    <source>
        <dbReference type="Proteomes" id="UP000077317"/>
    </source>
</evidence>
<dbReference type="Proteomes" id="UP000077317">
    <property type="component" value="Chromosome"/>
</dbReference>
<dbReference type="STRING" id="1811193.A0O21_01350"/>
<sequence>MPRKKKIKRLLIGIAVLIGIGLGGFAVHQQQEKQKMIEIATSEEARKVYEKHMKANDPNALTEDGIIKSYEIDTKTLEYNPMGGLMVRIYFNNDKELDFHFGLVKNDDGSYSSYGYTLSPKLSSLLEEQVND</sequence>
<protein>
    <recommendedName>
        <fullName evidence="3">DUF1310 domain-containing protein</fullName>
    </recommendedName>
</protein>
<dbReference type="OrthoDB" id="2237686at2"/>
<dbReference type="RefSeq" id="WP_067060305.1">
    <property type="nucleotide sequence ID" value="NZ_CP014699.1"/>
</dbReference>
<dbReference type="AlphaFoldDB" id="A0A172Q5U2"/>
<reference evidence="2" key="2">
    <citation type="submission" date="2016-03" db="EMBL/GenBank/DDBJ databases">
        <title>Streptococcus antelopensis sp. nov., isolated from the feces of the Tibetan antelope (Pantholops hodgsonii) in Hoh Xil National Nature Reserve, Qinghai, China.</title>
        <authorList>
            <person name="Bai X."/>
        </authorList>
    </citation>
    <scope>NUCLEOTIDE SEQUENCE [LARGE SCALE GENOMIC DNA]</scope>
    <source>
        <strain evidence="2">TA 26</strain>
    </source>
</reference>
<keyword evidence="2" id="KW-1185">Reference proteome</keyword>
<evidence type="ECO:0008006" key="3">
    <source>
        <dbReference type="Google" id="ProtNLM"/>
    </source>
</evidence>
<dbReference type="Pfam" id="PF07006">
    <property type="entry name" value="DUF1310"/>
    <property type="match status" value="1"/>
</dbReference>
<dbReference type="InterPro" id="IPR010738">
    <property type="entry name" value="DUF1310"/>
</dbReference>
<dbReference type="EMBL" id="CP014699">
    <property type="protein sequence ID" value="AND78772.1"/>
    <property type="molecule type" value="Genomic_DNA"/>
</dbReference>
<dbReference type="KEGG" id="spat:A0O21_01350"/>
<accession>A0A172Q5U2</accession>
<proteinExistence type="predicted"/>
<evidence type="ECO:0000313" key="1">
    <source>
        <dbReference type="EMBL" id="AND78772.1"/>
    </source>
</evidence>
<name>A0A172Q5U2_9STRE</name>
<gene>
    <name evidence="1" type="ORF">A0O21_01350</name>
</gene>
<reference evidence="1 2" key="1">
    <citation type="journal article" date="2016" name="Int. J. Syst. Evol. Microbiol.">
        <title>Streptococcuspantholopis sp. nov., isolated from faeces of the Tibetan antelope (Pantholops hodgsonii).</title>
        <authorList>
            <person name="Bai X."/>
            <person name="Xiong Y."/>
            <person name="Lu S."/>
            <person name="Jin D."/>
            <person name="Lai X."/>
            <person name="Yang J."/>
            <person name="Niu L."/>
            <person name="Hu S."/>
            <person name="Meng X."/>
            <person name="Pu J."/>
            <person name="Ye C."/>
            <person name="Xu J."/>
        </authorList>
    </citation>
    <scope>NUCLEOTIDE SEQUENCE [LARGE SCALE GENOMIC DNA]</scope>
    <source>
        <strain evidence="1 2">TA 26</strain>
    </source>
</reference>